<keyword evidence="3" id="KW-0964">Secreted</keyword>
<dbReference type="GO" id="GO:0005199">
    <property type="term" value="F:structural constituent of cell wall"/>
    <property type="evidence" value="ECO:0007669"/>
    <property type="project" value="InterPro"/>
</dbReference>
<comment type="subcellular location">
    <subcellularLocation>
        <location evidence="1">Secreted</location>
        <location evidence="1">Cell wall</location>
    </subcellularLocation>
</comment>
<accession>A0A7H9B0W9</accession>
<dbReference type="AlphaFoldDB" id="A0A7H9B0W9"/>
<dbReference type="PROSITE" id="PS50256">
    <property type="entry name" value="PIR_REPEAT_2"/>
    <property type="match status" value="10"/>
</dbReference>
<evidence type="ECO:0000256" key="5">
    <source>
        <dbReference type="ARBA" id="ARBA00022729"/>
    </source>
</evidence>
<proteinExistence type="inferred from homology"/>
<evidence type="ECO:0000256" key="3">
    <source>
        <dbReference type="ARBA" id="ARBA00022525"/>
    </source>
</evidence>
<dbReference type="GeneID" id="59235093"/>
<evidence type="ECO:0000313" key="11">
    <source>
        <dbReference type="Proteomes" id="UP000509704"/>
    </source>
</evidence>
<protein>
    <recommendedName>
        <fullName evidence="9">Cell wall mannoprotein PIR1-like C-terminal domain-containing protein</fullName>
    </recommendedName>
</protein>
<evidence type="ECO:0000256" key="6">
    <source>
        <dbReference type="ARBA" id="ARBA00022737"/>
    </source>
</evidence>
<dbReference type="EMBL" id="CP058605">
    <property type="protein sequence ID" value="QLG71432.1"/>
    <property type="molecule type" value="Genomic_DNA"/>
</dbReference>
<feature type="compositionally biased region" description="Polar residues" evidence="8">
    <location>
        <begin position="294"/>
        <end position="330"/>
    </location>
</feature>
<keyword evidence="11" id="KW-1185">Reference proteome</keyword>
<evidence type="ECO:0000256" key="7">
    <source>
        <dbReference type="ARBA" id="ARBA00038219"/>
    </source>
</evidence>
<evidence type="ECO:0000256" key="4">
    <source>
        <dbReference type="ARBA" id="ARBA00022685"/>
    </source>
</evidence>
<dbReference type="PANTHER" id="PTHR47254">
    <property type="entry name" value="CELL WALL MANNOPROTEIN CIS3-RELATED"/>
    <property type="match status" value="1"/>
</dbReference>
<dbReference type="GO" id="GO:0009277">
    <property type="term" value="C:fungal-type cell wall"/>
    <property type="evidence" value="ECO:0007669"/>
    <property type="project" value="TreeGrafter"/>
</dbReference>
<dbReference type="PROSITE" id="PS00929">
    <property type="entry name" value="PIR_REPEAT_1"/>
    <property type="match status" value="4"/>
</dbReference>
<sequence>MRISGQPSLFRKTYIKDWGGRKRGCRRWEFSVGAFGRTPRITFSCSDPVEALSNTFHTEMQFKKTIITTAFAATALSAYVPSEPWSTLTPTATYSGGATDHATAFGIAVNPVANSSSASLAKRDGVSQIGDGQIQAATTTRSTAAPVSQISDGQIQATAATRSTAAPVSQISDGQIQATTATRSTAALVSQISDGQIQATTATRSTAAPVSQISDGQIQATTATRSTAAPVSQISDGQIQATTATRSTAAPVSQISDGQIQATTATSSADAISQISDGQIQATTSAHTTDAASQVSDGQVQATSTTSGASQVSDGQVQATSGASADSSNPVRAVSCKTDGTLEMNLKAGILTDNRGRIGSIVSNRQFQFDGPPPQAGAIYAAGWSITPEGNLAIGENDVFYQCLSGSFYNLYDESLGEQCHPVHLEVIDLIDC</sequence>
<dbReference type="Pfam" id="PF22799">
    <property type="entry name" value="PIR1-like_C"/>
    <property type="match status" value="1"/>
</dbReference>
<keyword evidence="2" id="KW-0134">Cell wall</keyword>
<evidence type="ECO:0000313" key="10">
    <source>
        <dbReference type="EMBL" id="QLG71432.1"/>
    </source>
</evidence>
<dbReference type="InterPro" id="IPR051153">
    <property type="entry name" value="Yeast_CWMannoprotein_PIR"/>
</dbReference>
<reference evidence="10 11" key="1">
    <citation type="submission" date="2020-07" db="EMBL/GenBank/DDBJ databases">
        <title>The yeast mating-type switching endonuclease HO is a domesticated member of an unorthodox homing genetic element family.</title>
        <authorList>
            <person name="Coughlan A.Y."/>
            <person name="Lombardi L."/>
            <person name="Braun-Galleani S."/>
            <person name="Martos A.R."/>
            <person name="Galeote V."/>
            <person name="Bigey F."/>
            <person name="Dequin S."/>
            <person name="Byrne K.P."/>
            <person name="Wolfe K.H."/>
        </authorList>
    </citation>
    <scope>NUCLEOTIDE SEQUENCE [LARGE SCALE GENOMIC DNA]</scope>
    <source>
        <strain evidence="10 11">NRRL Y-6702</strain>
    </source>
</reference>
<name>A0A7H9B0W9_ZYGMR</name>
<dbReference type="Proteomes" id="UP000509704">
    <property type="component" value="Chromosome 2"/>
</dbReference>
<dbReference type="InterPro" id="IPR054508">
    <property type="entry name" value="PIR1-like_C"/>
</dbReference>
<evidence type="ECO:0000256" key="8">
    <source>
        <dbReference type="SAM" id="MobiDB-lite"/>
    </source>
</evidence>
<evidence type="ECO:0000256" key="1">
    <source>
        <dbReference type="ARBA" id="ARBA00004191"/>
    </source>
</evidence>
<gene>
    <name evidence="10" type="ORF">HG535_0B04740</name>
</gene>
<keyword evidence="5" id="KW-0732">Signal</keyword>
<dbReference type="GO" id="GO:0031505">
    <property type="term" value="P:fungal-type cell wall organization"/>
    <property type="evidence" value="ECO:0007669"/>
    <property type="project" value="UniProtKB-ARBA"/>
</dbReference>
<dbReference type="PANTHER" id="PTHR47254:SF1">
    <property type="entry name" value="CELL WALL MANNOPROTEIN CIS3-RELATED"/>
    <property type="match status" value="1"/>
</dbReference>
<feature type="region of interest" description="Disordered" evidence="8">
    <location>
        <begin position="283"/>
        <end position="332"/>
    </location>
</feature>
<dbReference type="InterPro" id="IPR000420">
    <property type="entry name" value="Yeast_PIR_rpt"/>
</dbReference>
<evidence type="ECO:0000259" key="9">
    <source>
        <dbReference type="Pfam" id="PF22799"/>
    </source>
</evidence>
<comment type="similarity">
    <text evidence="7">Belongs to the PIR protein family.</text>
</comment>
<feature type="domain" description="Cell wall mannoprotein PIR1-like C-terminal" evidence="9">
    <location>
        <begin position="349"/>
        <end position="423"/>
    </location>
</feature>
<evidence type="ECO:0000256" key="2">
    <source>
        <dbReference type="ARBA" id="ARBA00022512"/>
    </source>
</evidence>
<keyword evidence="4" id="KW-0165">Cleavage on pair of basic residues</keyword>
<organism evidence="10 11">
    <name type="scientific">Zygotorulaspora mrakii</name>
    <name type="common">Zygosaccharomyces mrakii</name>
    <dbReference type="NCBI Taxonomy" id="42260"/>
    <lineage>
        <taxon>Eukaryota</taxon>
        <taxon>Fungi</taxon>
        <taxon>Dikarya</taxon>
        <taxon>Ascomycota</taxon>
        <taxon>Saccharomycotina</taxon>
        <taxon>Saccharomycetes</taxon>
        <taxon>Saccharomycetales</taxon>
        <taxon>Saccharomycetaceae</taxon>
        <taxon>Zygotorulaspora</taxon>
    </lineage>
</organism>
<dbReference type="KEGG" id="zmk:HG535_0B04740"/>
<dbReference type="RefSeq" id="XP_037143160.1">
    <property type="nucleotide sequence ID" value="XM_037287265.1"/>
</dbReference>
<dbReference type="Pfam" id="PF00399">
    <property type="entry name" value="PIR"/>
    <property type="match status" value="9"/>
</dbReference>
<keyword evidence="6" id="KW-0677">Repeat</keyword>
<feature type="compositionally biased region" description="Low complexity" evidence="8">
    <location>
        <begin position="283"/>
        <end position="293"/>
    </location>
</feature>
<dbReference type="OrthoDB" id="5415592at2759"/>